<keyword evidence="4" id="KW-0964">Secreted</keyword>
<dbReference type="Pfam" id="PF01187">
    <property type="entry name" value="MIF"/>
    <property type="match status" value="1"/>
</dbReference>
<dbReference type="GO" id="GO:0004167">
    <property type="term" value="F:dopachrome isomerase activity"/>
    <property type="evidence" value="ECO:0007669"/>
    <property type="project" value="UniProtKB-EC"/>
</dbReference>
<keyword evidence="14" id="KW-1185">Reference proteome</keyword>
<dbReference type="EC" id="5.3.3.12" evidence="8"/>
<dbReference type="GO" id="GO:0050178">
    <property type="term" value="F:phenylpyruvate tautomerase activity"/>
    <property type="evidence" value="ECO:0007669"/>
    <property type="project" value="UniProtKB-EC"/>
</dbReference>
<comment type="similarity">
    <text evidence="2">Belongs to the MIF family.</text>
</comment>
<evidence type="ECO:0000256" key="9">
    <source>
        <dbReference type="ARBA" id="ARBA00039086"/>
    </source>
</evidence>
<dbReference type="EMBL" id="JAKELL010000001">
    <property type="protein sequence ID" value="KAH9001590.1"/>
    <property type="molecule type" value="Genomic_DNA"/>
</dbReference>
<dbReference type="EC" id="5.3.2.1" evidence="9"/>
<dbReference type="SUPFAM" id="SSF55331">
    <property type="entry name" value="Tautomerase/MIF"/>
    <property type="match status" value="1"/>
</dbReference>
<dbReference type="Gene3D" id="3.30.429.10">
    <property type="entry name" value="Macrophage Migration Inhibitory Factor"/>
    <property type="match status" value="1"/>
</dbReference>
<comment type="subcellular location">
    <subcellularLocation>
        <location evidence="1">Secreted</location>
    </subcellularLocation>
</comment>
<evidence type="ECO:0000256" key="1">
    <source>
        <dbReference type="ARBA" id="ARBA00004613"/>
    </source>
</evidence>
<dbReference type="GO" id="GO:0005615">
    <property type="term" value="C:extracellular space"/>
    <property type="evidence" value="ECO:0007669"/>
    <property type="project" value="UniProtKB-KW"/>
</dbReference>
<name>A0AAD4LTC7_9AGAM</name>
<evidence type="ECO:0000256" key="4">
    <source>
        <dbReference type="ARBA" id="ARBA00022525"/>
    </source>
</evidence>
<comment type="catalytic activity">
    <reaction evidence="7">
        <text>L-dopachrome = 5,6-dihydroxyindole-2-carboxylate</text>
        <dbReference type="Rhea" id="RHEA:13041"/>
        <dbReference type="ChEBI" id="CHEBI:16875"/>
        <dbReference type="ChEBI" id="CHEBI:57509"/>
        <dbReference type="EC" id="5.3.3.12"/>
    </reaction>
</comment>
<dbReference type="InterPro" id="IPR014347">
    <property type="entry name" value="Tautomerase/MIF_sf"/>
</dbReference>
<evidence type="ECO:0000256" key="8">
    <source>
        <dbReference type="ARBA" id="ARBA00038932"/>
    </source>
</evidence>
<proteinExistence type="inferred from homology"/>
<dbReference type="PANTHER" id="PTHR11954">
    <property type="entry name" value="D-DOPACHROME DECARBOXYLASE"/>
    <property type="match status" value="1"/>
</dbReference>
<evidence type="ECO:0000313" key="14">
    <source>
        <dbReference type="Proteomes" id="UP001201163"/>
    </source>
</evidence>
<evidence type="ECO:0000256" key="10">
    <source>
        <dbReference type="ARBA" id="ARBA00041631"/>
    </source>
</evidence>
<evidence type="ECO:0000256" key="7">
    <source>
        <dbReference type="ARBA" id="ARBA00036823"/>
    </source>
</evidence>
<evidence type="ECO:0000256" key="12">
    <source>
        <dbReference type="ARBA" id="ARBA00042730"/>
    </source>
</evidence>
<comment type="caution">
    <text evidence="13">The sequence shown here is derived from an EMBL/GenBank/DDBJ whole genome shotgun (WGS) entry which is preliminary data.</text>
</comment>
<comment type="catalytic activity">
    <reaction evidence="6">
        <text>3-phenylpyruvate = enol-phenylpyruvate</text>
        <dbReference type="Rhea" id="RHEA:17097"/>
        <dbReference type="ChEBI" id="CHEBI:16815"/>
        <dbReference type="ChEBI" id="CHEBI:18005"/>
        <dbReference type="EC" id="5.3.2.1"/>
    </reaction>
</comment>
<evidence type="ECO:0000256" key="3">
    <source>
        <dbReference type="ARBA" id="ARBA00022514"/>
    </source>
</evidence>
<evidence type="ECO:0000256" key="11">
    <source>
        <dbReference type="ARBA" id="ARBA00041912"/>
    </source>
</evidence>
<dbReference type="PANTHER" id="PTHR11954:SF6">
    <property type="entry name" value="MACROPHAGE MIGRATION INHIBITORY FACTOR"/>
    <property type="match status" value="1"/>
</dbReference>
<keyword evidence="5" id="KW-0413">Isomerase</keyword>
<accession>A0AAD4LTC7</accession>
<gene>
    <name evidence="13" type="ORF">EDB92DRAFT_1788796</name>
</gene>
<reference evidence="13" key="1">
    <citation type="submission" date="2022-01" db="EMBL/GenBank/DDBJ databases">
        <title>Comparative genomics reveals a dynamic genome evolution in the ectomycorrhizal milk-cap (Lactarius) mushrooms.</title>
        <authorList>
            <consortium name="DOE Joint Genome Institute"/>
            <person name="Lebreton A."/>
            <person name="Tang N."/>
            <person name="Kuo A."/>
            <person name="LaButti K."/>
            <person name="Drula E."/>
            <person name="Barry K."/>
            <person name="Clum A."/>
            <person name="Lipzen A."/>
            <person name="Mousain D."/>
            <person name="Ng V."/>
            <person name="Wang R."/>
            <person name="Wang X."/>
            <person name="Dai Y."/>
            <person name="Henrissat B."/>
            <person name="Grigoriev I.V."/>
            <person name="Guerin-Laguette A."/>
            <person name="Yu F."/>
            <person name="Martin F.M."/>
        </authorList>
    </citation>
    <scope>NUCLEOTIDE SEQUENCE</scope>
    <source>
        <strain evidence="13">QP</strain>
    </source>
</reference>
<evidence type="ECO:0000313" key="13">
    <source>
        <dbReference type="EMBL" id="KAH9001590.1"/>
    </source>
</evidence>
<evidence type="ECO:0000256" key="5">
    <source>
        <dbReference type="ARBA" id="ARBA00023235"/>
    </source>
</evidence>
<dbReference type="InterPro" id="IPR001398">
    <property type="entry name" value="Macrophage_inhib_fac"/>
</dbReference>
<evidence type="ECO:0000256" key="6">
    <source>
        <dbReference type="ARBA" id="ARBA00036735"/>
    </source>
</evidence>
<keyword evidence="3" id="KW-0202">Cytokine</keyword>
<protein>
    <recommendedName>
        <fullName evidence="12">L-dopachrome isomerase</fullName>
        <ecNumber evidence="9">5.3.2.1</ecNumber>
        <ecNumber evidence="8">5.3.3.12</ecNumber>
    </recommendedName>
    <alternativeName>
        <fullName evidence="10">L-dopachrome tautomerase</fullName>
    </alternativeName>
    <alternativeName>
        <fullName evidence="11">Phenylpyruvate tautomerase</fullName>
    </alternativeName>
</protein>
<dbReference type="Proteomes" id="UP001201163">
    <property type="component" value="Unassembled WGS sequence"/>
</dbReference>
<dbReference type="AlphaFoldDB" id="A0AAD4LTC7"/>
<sequence>MPTLTVETNVKLSNPKEFVLNLSKLGADILKKPEKYISISYRYNEFLTFSGTFDPAFQLTVISLDNITPESTEAYSDSLFAFLKDTLGVPGDRGYIVFNDPGRAYIGHEGTTFAQIFGKK</sequence>
<organism evidence="13 14">
    <name type="scientific">Lactarius akahatsu</name>
    <dbReference type="NCBI Taxonomy" id="416441"/>
    <lineage>
        <taxon>Eukaryota</taxon>
        <taxon>Fungi</taxon>
        <taxon>Dikarya</taxon>
        <taxon>Basidiomycota</taxon>
        <taxon>Agaricomycotina</taxon>
        <taxon>Agaricomycetes</taxon>
        <taxon>Russulales</taxon>
        <taxon>Russulaceae</taxon>
        <taxon>Lactarius</taxon>
    </lineage>
</organism>
<evidence type="ECO:0000256" key="2">
    <source>
        <dbReference type="ARBA" id="ARBA00005851"/>
    </source>
</evidence>